<feature type="transmembrane region" description="Helical" evidence="1">
    <location>
        <begin position="69"/>
        <end position="93"/>
    </location>
</feature>
<keyword evidence="1" id="KW-0472">Membrane</keyword>
<protein>
    <recommendedName>
        <fullName evidence="3">Permease</fullName>
    </recommendedName>
</protein>
<dbReference type="EMBL" id="CACRTV010000036">
    <property type="protein sequence ID" value="VYU05808.1"/>
    <property type="molecule type" value="Genomic_DNA"/>
</dbReference>
<gene>
    <name evidence="2" type="ORF">CPLFYP93_01281</name>
</gene>
<evidence type="ECO:0000256" key="1">
    <source>
        <dbReference type="SAM" id="Phobius"/>
    </source>
</evidence>
<organism evidence="2">
    <name type="scientific">Clostridium paraputrificum</name>
    <dbReference type="NCBI Taxonomy" id="29363"/>
    <lineage>
        <taxon>Bacteria</taxon>
        <taxon>Bacillati</taxon>
        <taxon>Bacillota</taxon>
        <taxon>Clostridia</taxon>
        <taxon>Eubacteriales</taxon>
        <taxon>Clostridiaceae</taxon>
        <taxon>Clostridium</taxon>
    </lineage>
</organism>
<keyword evidence="1" id="KW-1133">Transmembrane helix</keyword>
<reference evidence="2" key="1">
    <citation type="submission" date="2019-11" db="EMBL/GenBank/DDBJ databases">
        <authorList>
            <person name="Feng L."/>
        </authorList>
    </citation>
    <scope>NUCLEOTIDE SEQUENCE</scope>
    <source>
        <strain evidence="2">CParaputrificumLFYP93</strain>
    </source>
</reference>
<accession>A0A6N3BT63</accession>
<dbReference type="RefSeq" id="WP_156560467.1">
    <property type="nucleotide sequence ID" value="NZ_CACRTV010000036.1"/>
</dbReference>
<keyword evidence="1" id="KW-0812">Transmembrane</keyword>
<evidence type="ECO:0000313" key="2">
    <source>
        <dbReference type="EMBL" id="VYU05808.1"/>
    </source>
</evidence>
<feature type="transmembrane region" description="Helical" evidence="1">
    <location>
        <begin position="38"/>
        <end position="57"/>
    </location>
</feature>
<dbReference type="AlphaFoldDB" id="A0A6N3BT63"/>
<evidence type="ECO:0008006" key="3">
    <source>
        <dbReference type="Google" id="ProtNLM"/>
    </source>
</evidence>
<name>A0A6N3BT63_9CLOT</name>
<feature type="transmembrane region" description="Helical" evidence="1">
    <location>
        <begin position="105"/>
        <end position="126"/>
    </location>
</feature>
<feature type="transmembrane region" description="Helical" evidence="1">
    <location>
        <begin position="138"/>
        <end position="157"/>
    </location>
</feature>
<proteinExistence type="predicted"/>
<sequence length="158" mass="16710">MVQKILYILAIILTIASFYKDKDKTKEGLKKGWTSFEAILPTVLCVMAVVGISLSVIDEKLIAKVIGPGSGVLGIIIAILIGSITMMAGFIAFPLGATLISRGAGVSQVGAFISALMLVGFLTIPLEKKYWGLKTTILRNLLGIVISFMVAVALGVIL</sequence>